<evidence type="ECO:0000256" key="1">
    <source>
        <dbReference type="SAM" id="SignalP"/>
    </source>
</evidence>
<gene>
    <name evidence="2" type="ORF">HNP98_003520</name>
</gene>
<dbReference type="InterPro" id="IPR002591">
    <property type="entry name" value="Phosphodiest/P_Trfase"/>
</dbReference>
<evidence type="ECO:0000313" key="2">
    <source>
        <dbReference type="EMBL" id="NRT20676.1"/>
    </source>
</evidence>
<dbReference type="InterPro" id="IPR017850">
    <property type="entry name" value="Alkaline_phosphatase_core_sf"/>
</dbReference>
<dbReference type="Gene3D" id="3.40.720.10">
    <property type="entry name" value="Alkaline Phosphatase, subunit A"/>
    <property type="match status" value="1"/>
</dbReference>
<keyword evidence="3" id="KW-1185">Reference proteome</keyword>
<dbReference type="RefSeq" id="WP_173811443.1">
    <property type="nucleotide sequence ID" value="NZ_JABSNP010000019.1"/>
</dbReference>
<organism evidence="2 3">
    <name type="scientific">Hymenobacter caeli</name>
    <dbReference type="NCBI Taxonomy" id="2735894"/>
    <lineage>
        <taxon>Bacteria</taxon>
        <taxon>Pseudomonadati</taxon>
        <taxon>Bacteroidota</taxon>
        <taxon>Cytophagia</taxon>
        <taxon>Cytophagales</taxon>
        <taxon>Hymenobacteraceae</taxon>
        <taxon>Hymenobacter</taxon>
    </lineage>
</organism>
<name>A0ABX2FW30_9BACT</name>
<reference evidence="2 3" key="1">
    <citation type="submission" date="2020-05" db="EMBL/GenBank/DDBJ databases">
        <title>Genomic Encyclopedia of Type Strains, Phase IV (KMG-V): Genome sequencing to study the core and pangenomes of soil and plant-associated prokaryotes.</title>
        <authorList>
            <person name="Whitman W."/>
        </authorList>
    </citation>
    <scope>NUCLEOTIDE SEQUENCE [LARGE SCALE GENOMIC DNA]</scope>
    <source>
        <strain evidence="2 3">9A</strain>
    </source>
</reference>
<evidence type="ECO:0000313" key="3">
    <source>
        <dbReference type="Proteomes" id="UP000779507"/>
    </source>
</evidence>
<dbReference type="Proteomes" id="UP000779507">
    <property type="component" value="Unassembled WGS sequence"/>
</dbReference>
<dbReference type="EMBL" id="JABSNP010000019">
    <property type="protein sequence ID" value="NRT20676.1"/>
    <property type="molecule type" value="Genomic_DNA"/>
</dbReference>
<feature type="chain" id="PRO_5045146526" description="Alkaline phosphatase family protein" evidence="1">
    <location>
        <begin position="20"/>
        <end position="422"/>
    </location>
</feature>
<dbReference type="Pfam" id="PF01663">
    <property type="entry name" value="Phosphodiest"/>
    <property type="match status" value="1"/>
</dbReference>
<keyword evidence="1" id="KW-0732">Signal</keyword>
<comment type="caution">
    <text evidence="2">The sequence shown here is derived from an EMBL/GenBank/DDBJ whole genome shotgun (WGS) entry which is preliminary data.</text>
</comment>
<proteinExistence type="predicted"/>
<feature type="signal peptide" evidence="1">
    <location>
        <begin position="1"/>
        <end position="19"/>
    </location>
</feature>
<sequence>MKNYCLLLLGWLTCCPAGAGPPARAHKVVFVIADGIPADVLEKAAGPNIRQLMATGTYLRAHVGGDLGTYTQTPTISAPGYNNLLTGTWGYKHNVWDNAIKAPNYHYASIFRLLKEARPTAKIAIFSTWLDNRTKLVGEGLPAAGNLRFDYRADGYERDTVAFLHDKGSLYTHAIDDKVVAEAANCLQANGPDLSWVYLEHTDDMGHRHGDSPEQLRAVGYVDEQVGRLRAALAYRTQHYPEDWLLVLTTDHGRDAQTGRNHGGQSDRERTTWLALSTKDVNAYARRGPVAIVDILPTIARFMQLPLPAAAQRELDGVPLLGPVSVAAPRVVPAPDSLRIGWTALGAPPEQVRVWATATNRFKTGGTDDYILLGTVPLARQRLAVSRAAYPAAFYKIVLEGTHNTANGWLMPPGPPAPGGTD</sequence>
<accession>A0ABX2FW30</accession>
<dbReference type="SUPFAM" id="SSF53649">
    <property type="entry name" value="Alkaline phosphatase-like"/>
    <property type="match status" value="1"/>
</dbReference>
<evidence type="ECO:0008006" key="4">
    <source>
        <dbReference type="Google" id="ProtNLM"/>
    </source>
</evidence>
<dbReference type="PANTHER" id="PTHR10151">
    <property type="entry name" value="ECTONUCLEOTIDE PYROPHOSPHATASE/PHOSPHODIESTERASE"/>
    <property type="match status" value="1"/>
</dbReference>
<protein>
    <recommendedName>
        <fullName evidence="4">Alkaline phosphatase family protein</fullName>
    </recommendedName>
</protein>
<dbReference type="PANTHER" id="PTHR10151:SF120">
    <property type="entry name" value="BIS(5'-ADENOSYL)-TRIPHOSPHATASE"/>
    <property type="match status" value="1"/>
</dbReference>